<protein>
    <submittedName>
        <fullName evidence="1">Uncharacterized protein</fullName>
    </submittedName>
</protein>
<dbReference type="EMBL" id="GGEC01015164">
    <property type="protein sequence ID" value="MBW95647.1"/>
    <property type="molecule type" value="Transcribed_RNA"/>
</dbReference>
<dbReference type="AlphaFoldDB" id="A0A2P2JQA1"/>
<proteinExistence type="predicted"/>
<accession>A0A2P2JQA1</accession>
<reference evidence="1" key="1">
    <citation type="submission" date="2018-02" db="EMBL/GenBank/DDBJ databases">
        <title>Rhizophora mucronata_Transcriptome.</title>
        <authorList>
            <person name="Meera S.P."/>
            <person name="Sreeshan A."/>
            <person name="Augustine A."/>
        </authorList>
    </citation>
    <scope>NUCLEOTIDE SEQUENCE</scope>
    <source>
        <tissue evidence="1">Leaf</tissue>
    </source>
</reference>
<name>A0A2P2JQA1_RHIMU</name>
<sequence>MTILPPLPYLSSSFHQFSASVSPPRSEGQNCIGCREPVPGERGRVQDLTAPTNNTRATDSLDSSGVRFNLRFSTSTLFDLCLKRCHASLSLSLSFRLKRHVV</sequence>
<evidence type="ECO:0000313" key="1">
    <source>
        <dbReference type="EMBL" id="MBW95647.1"/>
    </source>
</evidence>
<organism evidence="1">
    <name type="scientific">Rhizophora mucronata</name>
    <name type="common">Asiatic mangrove</name>
    <dbReference type="NCBI Taxonomy" id="61149"/>
    <lineage>
        <taxon>Eukaryota</taxon>
        <taxon>Viridiplantae</taxon>
        <taxon>Streptophyta</taxon>
        <taxon>Embryophyta</taxon>
        <taxon>Tracheophyta</taxon>
        <taxon>Spermatophyta</taxon>
        <taxon>Magnoliopsida</taxon>
        <taxon>eudicotyledons</taxon>
        <taxon>Gunneridae</taxon>
        <taxon>Pentapetalae</taxon>
        <taxon>rosids</taxon>
        <taxon>fabids</taxon>
        <taxon>Malpighiales</taxon>
        <taxon>Rhizophoraceae</taxon>
        <taxon>Rhizophora</taxon>
    </lineage>
</organism>